<dbReference type="InterPro" id="IPR027417">
    <property type="entry name" value="P-loop_NTPase"/>
</dbReference>
<evidence type="ECO:0000259" key="17">
    <source>
        <dbReference type="SMART" id="SM00382"/>
    </source>
</evidence>
<name>B8JCF9_ANAD2</name>
<dbReference type="Pfam" id="PF00006">
    <property type="entry name" value="ATP-synt_ab"/>
    <property type="match status" value="1"/>
</dbReference>
<dbReference type="PANTHER" id="PTHR15184">
    <property type="entry name" value="ATP SYNTHASE"/>
    <property type="match status" value="1"/>
</dbReference>
<keyword evidence="13" id="KW-0406">Ion transport</keyword>
<evidence type="ECO:0000256" key="12">
    <source>
        <dbReference type="ARBA" id="ARBA00022967"/>
    </source>
</evidence>
<keyword evidence="5" id="KW-0813">Transport</keyword>
<dbReference type="RefSeq" id="WP_012633688.1">
    <property type="nucleotide sequence ID" value="NC_011891.1"/>
</dbReference>
<dbReference type="NCBIfam" id="TIGR01026">
    <property type="entry name" value="fliI_yscN"/>
    <property type="match status" value="1"/>
</dbReference>
<evidence type="ECO:0000256" key="10">
    <source>
        <dbReference type="ARBA" id="ARBA00022840"/>
    </source>
</evidence>
<reference evidence="18" key="1">
    <citation type="submission" date="2009-01" db="EMBL/GenBank/DDBJ databases">
        <title>Complete sequence of Anaeromyxobacter dehalogenans 2CP-1.</title>
        <authorList>
            <consortium name="US DOE Joint Genome Institute"/>
            <person name="Lucas S."/>
            <person name="Copeland A."/>
            <person name="Lapidus A."/>
            <person name="Glavina del Rio T."/>
            <person name="Dalin E."/>
            <person name="Tice H."/>
            <person name="Bruce D."/>
            <person name="Goodwin L."/>
            <person name="Pitluck S."/>
            <person name="Saunders E."/>
            <person name="Brettin T."/>
            <person name="Detter J.C."/>
            <person name="Han C."/>
            <person name="Larimer F."/>
            <person name="Land M."/>
            <person name="Hauser L."/>
            <person name="Kyrpides N."/>
            <person name="Ovchinnikova G."/>
            <person name="Beliaev A.S."/>
            <person name="Richardson P."/>
        </authorList>
    </citation>
    <scope>NUCLEOTIDE SEQUENCE</scope>
    <source>
        <strain evidence="18">2CP-1</strain>
    </source>
</reference>
<dbReference type="SMART" id="SM00382">
    <property type="entry name" value="AAA"/>
    <property type="match status" value="1"/>
</dbReference>
<dbReference type="PANTHER" id="PTHR15184:SF81">
    <property type="entry name" value="FLAGELLUM-SPECIFIC ATP SYNTHASE"/>
    <property type="match status" value="1"/>
</dbReference>
<keyword evidence="11" id="KW-0653">Protein transport</keyword>
<evidence type="ECO:0000256" key="3">
    <source>
        <dbReference type="ARBA" id="ARBA00012473"/>
    </source>
</evidence>
<keyword evidence="19" id="KW-1185">Reference proteome</keyword>
<dbReference type="GO" id="GO:0005737">
    <property type="term" value="C:cytoplasm"/>
    <property type="evidence" value="ECO:0007669"/>
    <property type="project" value="UniProtKB-SubCell"/>
</dbReference>
<comment type="similarity">
    <text evidence="2">Belongs to the ATPase alpha/beta chains family.</text>
</comment>
<keyword evidence="14" id="KW-1006">Bacterial flagellum protein export</keyword>
<protein>
    <recommendedName>
        <fullName evidence="4">Flagellum-specific ATP synthase</fullName>
        <ecNumber evidence="3">7.1.2.2</ecNumber>
    </recommendedName>
</protein>
<evidence type="ECO:0000256" key="16">
    <source>
        <dbReference type="ARBA" id="ARBA00034006"/>
    </source>
</evidence>
<organism evidence="18 19">
    <name type="scientific">Anaeromyxobacter dehalogenans (strain ATCC BAA-258 / DSM 21875 / 2CP-1)</name>
    <dbReference type="NCBI Taxonomy" id="455488"/>
    <lineage>
        <taxon>Bacteria</taxon>
        <taxon>Pseudomonadati</taxon>
        <taxon>Myxococcota</taxon>
        <taxon>Myxococcia</taxon>
        <taxon>Myxococcales</taxon>
        <taxon>Cystobacterineae</taxon>
        <taxon>Anaeromyxobacteraceae</taxon>
        <taxon>Anaeromyxobacter</taxon>
    </lineage>
</organism>
<dbReference type="InterPro" id="IPR003593">
    <property type="entry name" value="AAA+_ATPase"/>
</dbReference>
<evidence type="ECO:0000256" key="11">
    <source>
        <dbReference type="ARBA" id="ARBA00022927"/>
    </source>
</evidence>
<evidence type="ECO:0000256" key="9">
    <source>
        <dbReference type="ARBA" id="ARBA00022795"/>
    </source>
</evidence>
<comment type="subcellular location">
    <subcellularLocation>
        <location evidence="1">Cytoplasm</location>
    </subcellularLocation>
</comment>
<evidence type="ECO:0000256" key="4">
    <source>
        <dbReference type="ARBA" id="ARBA00020580"/>
    </source>
</evidence>
<dbReference type="Proteomes" id="UP000007089">
    <property type="component" value="Chromosome"/>
</dbReference>
<dbReference type="Gene3D" id="3.40.50.12240">
    <property type="match status" value="1"/>
</dbReference>
<evidence type="ECO:0000256" key="7">
    <source>
        <dbReference type="ARBA" id="ARBA00022741"/>
    </source>
</evidence>
<dbReference type="HOGENOM" id="CLU_022398_5_1_7"/>
<dbReference type="GO" id="GO:0030257">
    <property type="term" value="C:type III protein secretion system complex"/>
    <property type="evidence" value="ECO:0007669"/>
    <property type="project" value="InterPro"/>
</dbReference>
<dbReference type="InterPro" id="IPR005714">
    <property type="entry name" value="ATPase_T3SS_FliI/YscN"/>
</dbReference>
<evidence type="ECO:0000256" key="1">
    <source>
        <dbReference type="ARBA" id="ARBA00004496"/>
    </source>
</evidence>
<dbReference type="FunFam" id="3.40.50.12240:FF:000002">
    <property type="entry name" value="Flagellum-specific ATP synthase FliI"/>
    <property type="match status" value="1"/>
</dbReference>
<dbReference type="CDD" id="cd01136">
    <property type="entry name" value="ATPase_flagellum-secretory_path_III"/>
    <property type="match status" value="1"/>
</dbReference>
<evidence type="ECO:0000313" key="19">
    <source>
        <dbReference type="Proteomes" id="UP000007089"/>
    </source>
</evidence>
<evidence type="ECO:0000256" key="14">
    <source>
        <dbReference type="ARBA" id="ARBA00023225"/>
    </source>
</evidence>
<dbReference type="InterPro" id="IPR040627">
    <property type="entry name" value="T3SS_ATPase_C"/>
</dbReference>
<dbReference type="EMBL" id="CP001359">
    <property type="protein sequence ID" value="ACL65899.1"/>
    <property type="molecule type" value="Genomic_DNA"/>
</dbReference>
<dbReference type="EC" id="7.1.2.2" evidence="3"/>
<dbReference type="KEGG" id="acp:A2cp1_2562"/>
<evidence type="ECO:0000256" key="15">
    <source>
        <dbReference type="ARBA" id="ARBA00023310"/>
    </source>
</evidence>
<evidence type="ECO:0000256" key="2">
    <source>
        <dbReference type="ARBA" id="ARBA00008936"/>
    </source>
</evidence>
<dbReference type="InterPro" id="IPR000194">
    <property type="entry name" value="ATPase_F1/V1/A1_a/bsu_nucl-bd"/>
</dbReference>
<keyword evidence="15" id="KW-0066">ATP synthesis</keyword>
<dbReference type="PROSITE" id="PS00152">
    <property type="entry name" value="ATPASE_ALPHA_BETA"/>
    <property type="match status" value="1"/>
</dbReference>
<evidence type="ECO:0000256" key="5">
    <source>
        <dbReference type="ARBA" id="ARBA00022448"/>
    </source>
</evidence>
<dbReference type="CDD" id="cd18117">
    <property type="entry name" value="ATP-synt_flagellum-secretory_path_III_N"/>
    <property type="match status" value="1"/>
</dbReference>
<evidence type="ECO:0000256" key="8">
    <source>
        <dbReference type="ARBA" id="ARBA00022781"/>
    </source>
</evidence>
<gene>
    <name evidence="18" type="ordered locus">A2cp1_2562</name>
</gene>
<dbReference type="GO" id="GO:0008564">
    <property type="term" value="F:protein-exporting ATPase activity"/>
    <property type="evidence" value="ECO:0007669"/>
    <property type="project" value="UniProtKB-EC"/>
</dbReference>
<evidence type="ECO:0000256" key="13">
    <source>
        <dbReference type="ARBA" id="ARBA00023065"/>
    </source>
</evidence>
<accession>B8JCF9</accession>
<keyword evidence="9" id="KW-1005">Bacterial flagellum biogenesis</keyword>
<dbReference type="InterPro" id="IPR004100">
    <property type="entry name" value="ATPase_F1/V1/A1_a/bsu_N"/>
</dbReference>
<keyword evidence="8" id="KW-0375">Hydrogen ion transport</keyword>
<dbReference type="Pfam" id="PF18269">
    <property type="entry name" value="T3SS_ATPase_C"/>
    <property type="match status" value="1"/>
</dbReference>
<dbReference type="GO" id="GO:0044781">
    <property type="term" value="P:bacterial-type flagellum organization"/>
    <property type="evidence" value="ECO:0007669"/>
    <property type="project" value="UniProtKB-KW"/>
</dbReference>
<feature type="domain" description="AAA+ ATPase" evidence="17">
    <location>
        <begin position="158"/>
        <end position="340"/>
    </location>
</feature>
<dbReference type="GO" id="GO:0046933">
    <property type="term" value="F:proton-transporting ATP synthase activity, rotational mechanism"/>
    <property type="evidence" value="ECO:0007669"/>
    <property type="project" value="TreeGrafter"/>
</dbReference>
<keyword evidence="10" id="KW-0067">ATP-binding</keyword>
<keyword evidence="12" id="KW-1278">Translocase</keyword>
<keyword evidence="6" id="KW-0963">Cytoplasm</keyword>
<comment type="catalytic activity">
    <reaction evidence="16">
        <text>ATP + H2O + cellular proteinSide 1 = ADP + phosphate + cellular proteinSide 2.</text>
        <dbReference type="EC" id="7.4.2.8"/>
    </reaction>
</comment>
<dbReference type="Pfam" id="PF02874">
    <property type="entry name" value="ATP-synt_ab_N"/>
    <property type="match status" value="1"/>
</dbReference>
<keyword evidence="7" id="KW-0547">Nucleotide-binding</keyword>
<dbReference type="GO" id="GO:0030254">
    <property type="term" value="P:protein secretion by the type III secretion system"/>
    <property type="evidence" value="ECO:0007669"/>
    <property type="project" value="InterPro"/>
</dbReference>
<evidence type="ECO:0000256" key="6">
    <source>
        <dbReference type="ARBA" id="ARBA00022490"/>
    </source>
</evidence>
<dbReference type="InterPro" id="IPR020003">
    <property type="entry name" value="ATPase_a/bsu_AS"/>
</dbReference>
<dbReference type="AlphaFoldDB" id="B8JCF9"/>
<dbReference type="SUPFAM" id="SSF52540">
    <property type="entry name" value="P-loop containing nucleoside triphosphate hydrolases"/>
    <property type="match status" value="1"/>
</dbReference>
<dbReference type="GO" id="GO:0005524">
    <property type="term" value="F:ATP binding"/>
    <property type="evidence" value="ECO:0007669"/>
    <property type="project" value="UniProtKB-KW"/>
</dbReference>
<sequence length="452" mass="47081">MTLLDRDALARALAEADPTPLTGTVVRAAGLLVEALLPQVPVGTACEIHAQDGAVVLAEVIGFQGGTARLMPLSGIQGVAEGCAVVPRASADRIAVGEALLGRVVDASLRPVDGGAVPMLRQRTALHASPPPALSRRRVERAVPLGIRAIDACLTVGEGQRIAVMAGPGVGKSVLLGMLARSATADVVVVGLIGERGREVREFVERDLGPGLARAVVVVATSDASPLERLRAAMAATAAAEWFRGRGRRVLLLVDSLSRVAQAQREIGLAAGEPPTTRGYPPSAFAILPRLVERAGNDAGPGSITAFYTVLAEGDDHAGDPIADAARATLDGHLVLSRRLAESGHFPAIDVLASVSRVMNDIVPAEHRALAREAREVLSAHREAADLVEVGAYAAGSNPRVDRALRCIEPLRAFLRQDPAERTPMPEALERLARLLAPPAAAPPARKEAAHG</sequence>
<evidence type="ECO:0000313" key="18">
    <source>
        <dbReference type="EMBL" id="ACL65899.1"/>
    </source>
</evidence>
<proteinExistence type="inferred from homology"/>
<dbReference type="InterPro" id="IPR050053">
    <property type="entry name" value="ATPase_alpha/beta_chains"/>
</dbReference>
<dbReference type="GO" id="GO:0016887">
    <property type="term" value="F:ATP hydrolysis activity"/>
    <property type="evidence" value="ECO:0007669"/>
    <property type="project" value="InterPro"/>
</dbReference>